<keyword evidence="3" id="KW-1185">Reference proteome</keyword>
<dbReference type="AlphaFoldDB" id="A0A812JRU3"/>
<comment type="caution">
    <text evidence="2">The sequence shown here is derived from an EMBL/GenBank/DDBJ whole genome shotgun (WGS) entry which is preliminary data.</text>
</comment>
<sequence length="219" mass="23136">MLVDVAQSDPDVGVNNTPAKAGPTQPSTDSFVAEDAGPRATALTASPDVPDAARAFQALSTSTASPKFSFGSRAKASQSRPRAPGPGSYMDPSADFNSRHKRLPRFGFGTDTRLVKLVNRTPGPGSYAVAMVLGSDSTKISCTPRREAEPKKPRQKAPGPGAYNLPDSRRGGPKVSITPRRDWRSQDIPAETPGPGERMHNRSSSAILLCSCRAVQHGA</sequence>
<feature type="region of interest" description="Disordered" evidence="1">
    <location>
        <begin position="140"/>
        <end position="202"/>
    </location>
</feature>
<dbReference type="Proteomes" id="UP000604046">
    <property type="component" value="Unassembled WGS sequence"/>
</dbReference>
<evidence type="ECO:0000313" key="3">
    <source>
        <dbReference type="Proteomes" id="UP000604046"/>
    </source>
</evidence>
<dbReference type="Pfam" id="PF07004">
    <property type="entry name" value="SHIPPO-rpt"/>
    <property type="match status" value="4"/>
</dbReference>
<dbReference type="PANTHER" id="PTHR21580">
    <property type="entry name" value="SHIPPO-1-RELATED"/>
    <property type="match status" value="1"/>
</dbReference>
<proteinExistence type="predicted"/>
<reference evidence="2" key="1">
    <citation type="submission" date="2021-02" db="EMBL/GenBank/DDBJ databases">
        <authorList>
            <person name="Dougan E. K."/>
            <person name="Rhodes N."/>
            <person name="Thang M."/>
            <person name="Chan C."/>
        </authorList>
    </citation>
    <scope>NUCLEOTIDE SEQUENCE</scope>
</reference>
<name>A0A812JRU3_9DINO</name>
<feature type="compositionally biased region" description="Polar residues" evidence="1">
    <location>
        <begin position="14"/>
        <end position="30"/>
    </location>
</feature>
<protein>
    <submittedName>
        <fullName evidence="2">Nsa2 protein</fullName>
    </submittedName>
</protein>
<feature type="region of interest" description="Disordered" evidence="1">
    <location>
        <begin position="1"/>
        <end position="103"/>
    </location>
</feature>
<accession>A0A812JRU3</accession>
<dbReference type="OrthoDB" id="445650at2759"/>
<evidence type="ECO:0000256" key="1">
    <source>
        <dbReference type="SAM" id="MobiDB-lite"/>
    </source>
</evidence>
<dbReference type="InterPro" id="IPR010736">
    <property type="entry name" value="SHIPPO-rpt"/>
</dbReference>
<gene>
    <name evidence="2" type="primary">nsa2</name>
    <name evidence="2" type="ORF">SNAT2548_LOCUS7396</name>
</gene>
<organism evidence="2 3">
    <name type="scientific">Symbiodinium natans</name>
    <dbReference type="NCBI Taxonomy" id="878477"/>
    <lineage>
        <taxon>Eukaryota</taxon>
        <taxon>Sar</taxon>
        <taxon>Alveolata</taxon>
        <taxon>Dinophyceae</taxon>
        <taxon>Suessiales</taxon>
        <taxon>Symbiodiniaceae</taxon>
        <taxon>Symbiodinium</taxon>
    </lineage>
</organism>
<evidence type="ECO:0000313" key="2">
    <source>
        <dbReference type="EMBL" id="CAE7213991.1"/>
    </source>
</evidence>
<dbReference type="EMBL" id="CAJNDS010000513">
    <property type="protein sequence ID" value="CAE7213991.1"/>
    <property type="molecule type" value="Genomic_DNA"/>
</dbReference>
<dbReference type="InterPro" id="IPR051291">
    <property type="entry name" value="CIMAP"/>
</dbReference>